<protein>
    <submittedName>
        <fullName evidence="2">Uncharacterized protein</fullName>
    </submittedName>
</protein>
<organism evidence="2 3">
    <name type="scientific">Luteolibacter soli</name>
    <dbReference type="NCBI Taxonomy" id="3135280"/>
    <lineage>
        <taxon>Bacteria</taxon>
        <taxon>Pseudomonadati</taxon>
        <taxon>Verrucomicrobiota</taxon>
        <taxon>Verrucomicrobiia</taxon>
        <taxon>Verrucomicrobiales</taxon>
        <taxon>Verrucomicrobiaceae</taxon>
        <taxon>Luteolibacter</taxon>
    </lineage>
</organism>
<evidence type="ECO:0000313" key="3">
    <source>
        <dbReference type="Proteomes" id="UP001371305"/>
    </source>
</evidence>
<evidence type="ECO:0000313" key="2">
    <source>
        <dbReference type="EMBL" id="MEK7953499.1"/>
    </source>
</evidence>
<accession>A0ABU9B0F5</accession>
<dbReference type="RefSeq" id="WP_341407263.1">
    <property type="nucleotide sequence ID" value="NZ_JBBUKT010000011.1"/>
</dbReference>
<name>A0ABU9B0F5_9BACT</name>
<gene>
    <name evidence="2" type="ORF">WKV53_23495</name>
</gene>
<evidence type="ECO:0000256" key="1">
    <source>
        <dbReference type="SAM" id="MobiDB-lite"/>
    </source>
</evidence>
<comment type="caution">
    <text evidence="2">The sequence shown here is derived from an EMBL/GenBank/DDBJ whole genome shotgun (WGS) entry which is preliminary data.</text>
</comment>
<dbReference type="EMBL" id="JBBUKT010000011">
    <property type="protein sequence ID" value="MEK7953499.1"/>
    <property type="molecule type" value="Genomic_DNA"/>
</dbReference>
<sequence>MKLRLLIPIILTAALQAQQPAPPPRPAPSDGGGIPGGNLDLSNVPVPDADKKTLPELSEAELKAKPVQLSVVPIGWVSPPIIYLDKDGMPREKDRDPLEYPPAVYHVGTEKGTIRLTGAHNQVAAPTAVPRRTEMTLSYEIPPKPSGDATPTPEKGPRLKTIGSFAVPEGATHLVAVVWKDPNAKLWTNPQFKVIDVSPGTVKGNEAVVINLSGRDLAIHRGDVPYKIASGFMGKVALPVNAKGQVPMVVAAASGVGWQQLSRTVLGPGKDDRIFVLAWQAPETPAQPAGVALQAVAKRLPEAQAFQPPH</sequence>
<reference evidence="2 3" key="1">
    <citation type="submission" date="2024-04" db="EMBL/GenBank/DDBJ databases">
        <title>Luteolibacter sp. isolated from soil.</title>
        <authorList>
            <person name="An J."/>
        </authorList>
    </citation>
    <scope>NUCLEOTIDE SEQUENCE [LARGE SCALE GENOMIC DNA]</scope>
    <source>
        <strain evidence="2 3">Y139</strain>
    </source>
</reference>
<keyword evidence="3" id="KW-1185">Reference proteome</keyword>
<feature type="region of interest" description="Disordered" evidence="1">
    <location>
        <begin position="17"/>
        <end position="52"/>
    </location>
</feature>
<dbReference type="Proteomes" id="UP001371305">
    <property type="component" value="Unassembled WGS sequence"/>
</dbReference>
<proteinExistence type="predicted"/>